<dbReference type="EMBL" id="CP119960">
    <property type="protein sequence ID" value="WFD38969.1"/>
    <property type="molecule type" value="Genomic_DNA"/>
</dbReference>
<gene>
    <name evidence="2" type="ORF">MJAP1_001935</name>
</gene>
<name>A0AAF0JAL8_9BASI</name>
<keyword evidence="3" id="KW-1185">Reference proteome</keyword>
<feature type="compositionally biased region" description="Pro residues" evidence="1">
    <location>
        <begin position="180"/>
        <end position="195"/>
    </location>
</feature>
<evidence type="ECO:0000313" key="2">
    <source>
        <dbReference type="EMBL" id="WFD38969.1"/>
    </source>
</evidence>
<feature type="compositionally biased region" description="Basic and acidic residues" evidence="1">
    <location>
        <begin position="84"/>
        <end position="95"/>
    </location>
</feature>
<dbReference type="RefSeq" id="XP_060121866.1">
    <property type="nucleotide sequence ID" value="XM_060265883.1"/>
</dbReference>
<proteinExistence type="predicted"/>
<feature type="region of interest" description="Disordered" evidence="1">
    <location>
        <begin position="79"/>
        <end position="257"/>
    </location>
</feature>
<reference evidence="2" key="1">
    <citation type="submission" date="2023-03" db="EMBL/GenBank/DDBJ databases">
        <title>Mating type loci evolution in Malassezia.</title>
        <authorList>
            <person name="Coelho M.A."/>
        </authorList>
    </citation>
    <scope>NUCLEOTIDE SEQUENCE</scope>
    <source>
        <strain evidence="2">CBS 9431</strain>
    </source>
</reference>
<protein>
    <submittedName>
        <fullName evidence="2">Uncharacterized protein</fullName>
    </submittedName>
</protein>
<feature type="compositionally biased region" description="Pro residues" evidence="1">
    <location>
        <begin position="203"/>
        <end position="215"/>
    </location>
</feature>
<dbReference type="Proteomes" id="UP001217754">
    <property type="component" value="Chromosome 3"/>
</dbReference>
<dbReference type="AlphaFoldDB" id="A0AAF0JAL8"/>
<evidence type="ECO:0000256" key="1">
    <source>
        <dbReference type="SAM" id="MobiDB-lite"/>
    </source>
</evidence>
<accession>A0AAF0JAL8</accession>
<feature type="compositionally biased region" description="Low complexity" evidence="1">
    <location>
        <begin position="158"/>
        <end position="169"/>
    </location>
</feature>
<dbReference type="GeneID" id="85225584"/>
<organism evidence="2 3">
    <name type="scientific">Malassezia japonica</name>
    <dbReference type="NCBI Taxonomy" id="223818"/>
    <lineage>
        <taxon>Eukaryota</taxon>
        <taxon>Fungi</taxon>
        <taxon>Dikarya</taxon>
        <taxon>Basidiomycota</taxon>
        <taxon>Ustilaginomycotina</taxon>
        <taxon>Malasseziomycetes</taxon>
        <taxon>Malasseziales</taxon>
        <taxon>Malasseziaceae</taxon>
        <taxon>Malassezia</taxon>
    </lineage>
</organism>
<sequence length="257" mass="27240">MSANGAGGARWMEHVTMVLAPECQVPPPITRPREMHPLPEGVDAYCVYPFAAEELVASSASPVSSRSVAQMQDRRATYLATRKVTQEREAQERMRRLAPGWVPDQMLEPTPAHSKGLREGWGASLASDAPPPAVAESKGPLAAPAEEPPAERPPAPTPLSAAPLDTPAAHVNVPGREPPDPSPTSEPTNEPPPTAAPEFHTQPTPPPPASDPAPEPVDRPEAPTPLAASAHNEPTPSRKQSTDDDELDRLAADMNSL</sequence>
<evidence type="ECO:0000313" key="3">
    <source>
        <dbReference type="Proteomes" id="UP001217754"/>
    </source>
</evidence>